<reference evidence="2" key="1">
    <citation type="submission" date="2021-03" db="EMBL/GenBank/DDBJ databases">
        <title>Roseibium sp. CAU 1637 isolated from Incheon.</title>
        <authorList>
            <person name="Kim W."/>
        </authorList>
    </citation>
    <scope>NUCLEOTIDE SEQUENCE</scope>
    <source>
        <strain evidence="2">CAU 1637</strain>
    </source>
</reference>
<name>A0A939EJY8_9HYPH</name>
<comment type="caution">
    <text evidence="2">The sequence shown here is derived from an EMBL/GenBank/DDBJ whole genome shotgun (WGS) entry which is preliminary data.</text>
</comment>
<protein>
    <submittedName>
        <fullName evidence="2">Uncharacterized protein</fullName>
    </submittedName>
</protein>
<organism evidence="2 3">
    <name type="scientific">Roseibium limicola</name>
    <dbReference type="NCBI Taxonomy" id="2816037"/>
    <lineage>
        <taxon>Bacteria</taxon>
        <taxon>Pseudomonadati</taxon>
        <taxon>Pseudomonadota</taxon>
        <taxon>Alphaproteobacteria</taxon>
        <taxon>Hyphomicrobiales</taxon>
        <taxon>Stappiaceae</taxon>
        <taxon>Roseibium</taxon>
    </lineage>
</organism>
<accession>A0A939EJY8</accession>
<evidence type="ECO:0000256" key="1">
    <source>
        <dbReference type="SAM" id="Phobius"/>
    </source>
</evidence>
<keyword evidence="1" id="KW-0812">Transmembrane</keyword>
<dbReference type="Proteomes" id="UP000664779">
    <property type="component" value="Unassembled WGS sequence"/>
</dbReference>
<dbReference type="RefSeq" id="WP_206937636.1">
    <property type="nucleotide sequence ID" value="NZ_JAFLNF010000001.1"/>
</dbReference>
<evidence type="ECO:0000313" key="3">
    <source>
        <dbReference type="Proteomes" id="UP000664779"/>
    </source>
</evidence>
<dbReference type="AlphaFoldDB" id="A0A939EJY8"/>
<keyword evidence="1" id="KW-1133">Transmembrane helix</keyword>
<proteinExistence type="predicted"/>
<dbReference type="Pfam" id="PF19606">
    <property type="entry name" value="DUF6111"/>
    <property type="match status" value="1"/>
</dbReference>
<dbReference type="EMBL" id="JAFLNF010000001">
    <property type="protein sequence ID" value="MBO0343873.1"/>
    <property type="molecule type" value="Genomic_DNA"/>
</dbReference>
<feature type="transmembrane region" description="Helical" evidence="1">
    <location>
        <begin position="40"/>
        <end position="61"/>
    </location>
</feature>
<keyword evidence="3" id="KW-1185">Reference proteome</keyword>
<keyword evidence="1" id="KW-0472">Membrane</keyword>
<evidence type="ECO:0000313" key="2">
    <source>
        <dbReference type="EMBL" id="MBO0343873.1"/>
    </source>
</evidence>
<dbReference type="InterPro" id="IPR046093">
    <property type="entry name" value="DUF6111"/>
</dbReference>
<sequence>MLRVILSHAALFLLPFIGYAIWLWIKNKTQTSETWRQGPMLHLALAGTVMVIVSLVFFSSFEQASKDADYRPSRLENGVFVPGGFE</sequence>
<gene>
    <name evidence="2" type="ORF">J0X15_01450</name>
</gene>
<feature type="transmembrane region" description="Helical" evidence="1">
    <location>
        <begin position="5"/>
        <end position="25"/>
    </location>
</feature>